<dbReference type="Pfam" id="PF01638">
    <property type="entry name" value="HxlR"/>
    <property type="match status" value="1"/>
</dbReference>
<dbReference type="PANTHER" id="PTHR33204:SF39">
    <property type="entry name" value="TRANSCRIPTIONAL REGULATORY PROTEIN"/>
    <property type="match status" value="1"/>
</dbReference>
<name>A0A318RIL0_WILLI</name>
<evidence type="ECO:0000313" key="6">
    <source>
        <dbReference type="Proteomes" id="UP000247591"/>
    </source>
</evidence>
<accession>A0A318RIL0</accession>
<comment type="caution">
    <text evidence="5">The sequence shown here is derived from an EMBL/GenBank/DDBJ whole genome shotgun (WGS) entry which is preliminary data.</text>
</comment>
<gene>
    <name evidence="5" type="ORF">DFR67_11145</name>
</gene>
<protein>
    <submittedName>
        <fullName evidence="5">HxlR family transcriptional regulator</fullName>
    </submittedName>
</protein>
<dbReference type="AlphaFoldDB" id="A0A318RIL0"/>
<keyword evidence="3" id="KW-0804">Transcription</keyword>
<dbReference type="SUPFAM" id="SSF46785">
    <property type="entry name" value="Winged helix' DNA-binding domain"/>
    <property type="match status" value="1"/>
</dbReference>
<evidence type="ECO:0000256" key="3">
    <source>
        <dbReference type="ARBA" id="ARBA00023163"/>
    </source>
</evidence>
<dbReference type="PANTHER" id="PTHR33204">
    <property type="entry name" value="TRANSCRIPTIONAL REGULATOR, MARR FAMILY"/>
    <property type="match status" value="1"/>
</dbReference>
<keyword evidence="2" id="KW-0238">DNA-binding</keyword>
<evidence type="ECO:0000259" key="4">
    <source>
        <dbReference type="PROSITE" id="PS51118"/>
    </source>
</evidence>
<dbReference type="InterPro" id="IPR036388">
    <property type="entry name" value="WH-like_DNA-bd_sf"/>
</dbReference>
<organism evidence="5 6">
    <name type="scientific">Williamsia limnetica</name>
    <dbReference type="NCBI Taxonomy" id="882452"/>
    <lineage>
        <taxon>Bacteria</taxon>
        <taxon>Bacillati</taxon>
        <taxon>Actinomycetota</taxon>
        <taxon>Actinomycetes</taxon>
        <taxon>Mycobacteriales</taxon>
        <taxon>Nocardiaceae</taxon>
        <taxon>Williamsia</taxon>
    </lineage>
</organism>
<dbReference type="GO" id="GO:0003677">
    <property type="term" value="F:DNA binding"/>
    <property type="evidence" value="ECO:0007669"/>
    <property type="project" value="UniProtKB-KW"/>
</dbReference>
<dbReference type="InterPro" id="IPR036390">
    <property type="entry name" value="WH_DNA-bd_sf"/>
</dbReference>
<dbReference type="EMBL" id="QJSP01000011">
    <property type="protein sequence ID" value="PYE14970.1"/>
    <property type="molecule type" value="Genomic_DNA"/>
</dbReference>
<reference evidence="5 6" key="1">
    <citation type="submission" date="2018-06" db="EMBL/GenBank/DDBJ databases">
        <title>Genomic Encyclopedia of Type Strains, Phase IV (KMG-IV): sequencing the most valuable type-strain genomes for metagenomic binning, comparative biology and taxonomic classification.</title>
        <authorList>
            <person name="Goeker M."/>
        </authorList>
    </citation>
    <scope>NUCLEOTIDE SEQUENCE [LARGE SCALE GENOMIC DNA]</scope>
    <source>
        <strain evidence="5 6">DSM 45521</strain>
    </source>
</reference>
<feature type="domain" description="HTH hxlR-type" evidence="4">
    <location>
        <begin position="13"/>
        <end position="111"/>
    </location>
</feature>
<keyword evidence="6" id="KW-1185">Reference proteome</keyword>
<dbReference type="RefSeq" id="WP_110470990.1">
    <property type="nucleotide sequence ID" value="NZ_QJSP01000011.1"/>
</dbReference>
<sequence length="121" mass="13502">MESVQADVLKPNCPSRMVVERLGERWTLLVLIALRSGPVRFTALREKIGVVTPKVLTQTLRGLEHDGLVLRTIYAEIPPRVEYELTDLGESLMGPVDGLRVWSESNGHQIVAAREASDRRA</sequence>
<evidence type="ECO:0000256" key="1">
    <source>
        <dbReference type="ARBA" id="ARBA00023015"/>
    </source>
</evidence>
<dbReference type="Gene3D" id="1.10.10.10">
    <property type="entry name" value="Winged helix-like DNA-binding domain superfamily/Winged helix DNA-binding domain"/>
    <property type="match status" value="1"/>
</dbReference>
<evidence type="ECO:0000313" key="5">
    <source>
        <dbReference type="EMBL" id="PYE14970.1"/>
    </source>
</evidence>
<evidence type="ECO:0000256" key="2">
    <source>
        <dbReference type="ARBA" id="ARBA00023125"/>
    </source>
</evidence>
<dbReference type="Proteomes" id="UP000247591">
    <property type="component" value="Unassembled WGS sequence"/>
</dbReference>
<keyword evidence="1" id="KW-0805">Transcription regulation</keyword>
<proteinExistence type="predicted"/>
<dbReference type="OrthoDB" id="370168at2"/>
<dbReference type="PROSITE" id="PS51118">
    <property type="entry name" value="HTH_HXLR"/>
    <property type="match status" value="1"/>
</dbReference>
<dbReference type="InterPro" id="IPR002577">
    <property type="entry name" value="HTH_HxlR"/>
</dbReference>